<dbReference type="PANTHER" id="PTHR30572:SF4">
    <property type="entry name" value="ABC TRANSPORTER PERMEASE YTRF"/>
    <property type="match status" value="1"/>
</dbReference>
<keyword evidence="11" id="KW-1185">Reference proteome</keyword>
<evidence type="ECO:0000313" key="10">
    <source>
        <dbReference type="EMBL" id="GEP43699.1"/>
    </source>
</evidence>
<dbReference type="GO" id="GO:0005886">
    <property type="term" value="C:plasma membrane"/>
    <property type="evidence" value="ECO:0007669"/>
    <property type="project" value="UniProtKB-SubCell"/>
</dbReference>
<dbReference type="AlphaFoldDB" id="A0A512MAE6"/>
<dbReference type="OrthoDB" id="239678at2"/>
<dbReference type="EMBL" id="BKAG01000020">
    <property type="protein sequence ID" value="GEP43699.1"/>
    <property type="molecule type" value="Genomic_DNA"/>
</dbReference>
<sequence length="371" mass="39767">MTFLTIVSRGLMRRPVRTGLTLVGISIGIAAVVMLVGFSRGFVKSWDSGMKVRRTDIVVNNLGSGLAPKPFEEAVRDRVAAVPKVAGTCKLFVDLTSVEDASMMIVSAREWKGFSWDNLKIVEGRMPNDEKEEAVVLGMNAAEVLKKKVGDPIQIDIAELKVVGIVDGGALVENGSIILSLPLYQSISDNAGKINIIDVRAETGMSEDALHQLCTEINKVVPGAKALIAGEHIANSEAFRLMNAMSWGTSLLAVVVGVLGVMNTMLMTVFERKQEICILLAIGWKRVRIMKMILLESALLGLFGGITGVVIGIVGVKVVERLPAIEGRLEPDLSVSLFATAVLMSVAVGVFSGLYPAWRSSRLNPALAIQG</sequence>
<dbReference type="Pfam" id="PF12704">
    <property type="entry name" value="MacB_PCD"/>
    <property type="match status" value="1"/>
</dbReference>
<feature type="transmembrane region" description="Helical" evidence="7">
    <location>
        <begin position="293"/>
        <end position="315"/>
    </location>
</feature>
<protein>
    <submittedName>
        <fullName evidence="10">Permease</fullName>
    </submittedName>
</protein>
<evidence type="ECO:0000256" key="6">
    <source>
        <dbReference type="ARBA" id="ARBA00038076"/>
    </source>
</evidence>
<dbReference type="InterPro" id="IPR003838">
    <property type="entry name" value="ABC3_permease_C"/>
</dbReference>
<feature type="domain" description="MacB-like periplasmic core" evidence="9">
    <location>
        <begin position="18"/>
        <end position="211"/>
    </location>
</feature>
<accession>A0A512MAE6</accession>
<feature type="transmembrane region" description="Helical" evidence="7">
    <location>
        <begin position="20"/>
        <end position="43"/>
    </location>
</feature>
<feature type="transmembrane region" description="Helical" evidence="7">
    <location>
        <begin position="244"/>
        <end position="266"/>
    </location>
</feature>
<feature type="transmembrane region" description="Helical" evidence="7">
    <location>
        <begin position="335"/>
        <end position="355"/>
    </location>
</feature>
<comment type="caution">
    <text evidence="10">The sequence shown here is derived from an EMBL/GenBank/DDBJ whole genome shotgun (WGS) entry which is preliminary data.</text>
</comment>
<dbReference type="PANTHER" id="PTHR30572">
    <property type="entry name" value="MEMBRANE COMPONENT OF TRANSPORTER-RELATED"/>
    <property type="match status" value="1"/>
</dbReference>
<dbReference type="InterPro" id="IPR050250">
    <property type="entry name" value="Macrolide_Exporter_MacB"/>
</dbReference>
<evidence type="ECO:0000256" key="4">
    <source>
        <dbReference type="ARBA" id="ARBA00022989"/>
    </source>
</evidence>
<evidence type="ECO:0000259" key="9">
    <source>
        <dbReference type="Pfam" id="PF12704"/>
    </source>
</evidence>
<organism evidence="10 11">
    <name type="scientific">Brevifollis gellanilyticus</name>
    <dbReference type="NCBI Taxonomy" id="748831"/>
    <lineage>
        <taxon>Bacteria</taxon>
        <taxon>Pseudomonadati</taxon>
        <taxon>Verrucomicrobiota</taxon>
        <taxon>Verrucomicrobiia</taxon>
        <taxon>Verrucomicrobiales</taxon>
        <taxon>Verrucomicrobiaceae</taxon>
    </lineage>
</organism>
<comment type="subcellular location">
    <subcellularLocation>
        <location evidence="1">Cell membrane</location>
        <topology evidence="1">Multi-pass membrane protein</topology>
    </subcellularLocation>
</comment>
<keyword evidence="3 7" id="KW-0812">Transmembrane</keyword>
<keyword evidence="2" id="KW-1003">Cell membrane</keyword>
<keyword evidence="4 7" id="KW-1133">Transmembrane helix</keyword>
<gene>
    <name evidence="10" type="ORF">BGE01nite_29900</name>
</gene>
<dbReference type="Proteomes" id="UP000321577">
    <property type="component" value="Unassembled WGS sequence"/>
</dbReference>
<evidence type="ECO:0000256" key="7">
    <source>
        <dbReference type="SAM" id="Phobius"/>
    </source>
</evidence>
<evidence type="ECO:0000259" key="8">
    <source>
        <dbReference type="Pfam" id="PF02687"/>
    </source>
</evidence>
<proteinExistence type="inferred from homology"/>
<evidence type="ECO:0000313" key="11">
    <source>
        <dbReference type="Proteomes" id="UP000321577"/>
    </source>
</evidence>
<dbReference type="GO" id="GO:0022857">
    <property type="term" value="F:transmembrane transporter activity"/>
    <property type="evidence" value="ECO:0007669"/>
    <property type="project" value="TreeGrafter"/>
</dbReference>
<evidence type="ECO:0000256" key="5">
    <source>
        <dbReference type="ARBA" id="ARBA00023136"/>
    </source>
</evidence>
<dbReference type="RefSeq" id="WP_146851272.1">
    <property type="nucleotide sequence ID" value="NZ_BKAG01000020.1"/>
</dbReference>
<evidence type="ECO:0000256" key="2">
    <source>
        <dbReference type="ARBA" id="ARBA00022475"/>
    </source>
</evidence>
<keyword evidence="5 7" id="KW-0472">Membrane</keyword>
<evidence type="ECO:0000256" key="3">
    <source>
        <dbReference type="ARBA" id="ARBA00022692"/>
    </source>
</evidence>
<name>A0A512MAE6_9BACT</name>
<dbReference type="InterPro" id="IPR025857">
    <property type="entry name" value="MacB_PCD"/>
</dbReference>
<dbReference type="Pfam" id="PF02687">
    <property type="entry name" value="FtsX"/>
    <property type="match status" value="1"/>
</dbReference>
<feature type="domain" description="ABC3 transporter permease C-terminal" evidence="8">
    <location>
        <begin position="250"/>
        <end position="365"/>
    </location>
</feature>
<comment type="similarity">
    <text evidence="6">Belongs to the ABC-4 integral membrane protein family.</text>
</comment>
<evidence type="ECO:0000256" key="1">
    <source>
        <dbReference type="ARBA" id="ARBA00004651"/>
    </source>
</evidence>
<reference evidence="10 11" key="1">
    <citation type="submission" date="2019-07" db="EMBL/GenBank/DDBJ databases">
        <title>Whole genome shotgun sequence of Brevifollis gellanilyticus NBRC 108608.</title>
        <authorList>
            <person name="Hosoyama A."/>
            <person name="Uohara A."/>
            <person name="Ohji S."/>
            <person name="Ichikawa N."/>
        </authorList>
    </citation>
    <scope>NUCLEOTIDE SEQUENCE [LARGE SCALE GENOMIC DNA]</scope>
    <source>
        <strain evidence="10 11">NBRC 108608</strain>
    </source>
</reference>